<gene>
    <name evidence="2" type="ORF">NQ317_014641</name>
</gene>
<name>A0ABQ9JR34_9CUCU</name>
<dbReference type="CDD" id="cd00063">
    <property type="entry name" value="FN3"/>
    <property type="match status" value="1"/>
</dbReference>
<protein>
    <submittedName>
        <fullName evidence="2">Uncharacterized protein</fullName>
    </submittedName>
</protein>
<dbReference type="EMBL" id="JAPWTJ010000283">
    <property type="protein sequence ID" value="KAJ8980147.1"/>
    <property type="molecule type" value="Genomic_DNA"/>
</dbReference>
<keyword evidence="1" id="KW-1133">Transmembrane helix</keyword>
<feature type="transmembrane region" description="Helical" evidence="1">
    <location>
        <begin position="260"/>
        <end position="277"/>
    </location>
</feature>
<evidence type="ECO:0000313" key="3">
    <source>
        <dbReference type="Proteomes" id="UP001162164"/>
    </source>
</evidence>
<organism evidence="2 3">
    <name type="scientific">Molorchus minor</name>
    <dbReference type="NCBI Taxonomy" id="1323400"/>
    <lineage>
        <taxon>Eukaryota</taxon>
        <taxon>Metazoa</taxon>
        <taxon>Ecdysozoa</taxon>
        <taxon>Arthropoda</taxon>
        <taxon>Hexapoda</taxon>
        <taxon>Insecta</taxon>
        <taxon>Pterygota</taxon>
        <taxon>Neoptera</taxon>
        <taxon>Endopterygota</taxon>
        <taxon>Coleoptera</taxon>
        <taxon>Polyphaga</taxon>
        <taxon>Cucujiformia</taxon>
        <taxon>Chrysomeloidea</taxon>
        <taxon>Cerambycidae</taxon>
        <taxon>Lamiinae</taxon>
        <taxon>Monochamini</taxon>
        <taxon>Molorchus</taxon>
    </lineage>
</organism>
<dbReference type="SUPFAM" id="SSF49265">
    <property type="entry name" value="Fibronectin type III"/>
    <property type="match status" value="1"/>
</dbReference>
<keyword evidence="1" id="KW-0472">Membrane</keyword>
<feature type="non-terminal residue" evidence="2">
    <location>
        <position position="1"/>
    </location>
</feature>
<comment type="caution">
    <text evidence="2">The sequence shown here is derived from an EMBL/GenBank/DDBJ whole genome shotgun (WGS) entry which is preliminary data.</text>
</comment>
<dbReference type="InterPro" id="IPR013783">
    <property type="entry name" value="Ig-like_fold"/>
</dbReference>
<evidence type="ECO:0000256" key="1">
    <source>
        <dbReference type="SAM" id="Phobius"/>
    </source>
</evidence>
<dbReference type="InterPro" id="IPR003961">
    <property type="entry name" value="FN3_dom"/>
</dbReference>
<sequence>PDPPTNVSLNWTSNNTLLVLWRHPNVTNGRLTCFTIIMGKAKSVLETFEKKIKSENDYSLVYSYEIKEHFFKSCYNYDIYIYAQNTGYWSNANKESVWSPPPIPVPIGDMESKSSTNYTIPVKIPSPPSQKIVTSDNSFYMFVSEYADRKVVRVELNAFEGSIEKGERPAATDHARLVLQTSLSDIPSEFVIGNNTEYNFQGRNFPNPPLEPGTKYQVHLFYVNRCGNKSRIFKNEYSKYTTGDPYLYVNPKEESHEPNLALYALGLLVLVIPLIIFM</sequence>
<dbReference type="InterPro" id="IPR036116">
    <property type="entry name" value="FN3_sf"/>
</dbReference>
<keyword evidence="3" id="KW-1185">Reference proteome</keyword>
<dbReference type="Proteomes" id="UP001162164">
    <property type="component" value="Unassembled WGS sequence"/>
</dbReference>
<keyword evidence="1" id="KW-0812">Transmembrane</keyword>
<evidence type="ECO:0000313" key="2">
    <source>
        <dbReference type="EMBL" id="KAJ8980147.1"/>
    </source>
</evidence>
<dbReference type="Gene3D" id="2.60.40.10">
    <property type="entry name" value="Immunoglobulins"/>
    <property type="match status" value="1"/>
</dbReference>
<accession>A0ABQ9JR34</accession>
<reference evidence="2" key="1">
    <citation type="journal article" date="2023" name="Insect Mol. Biol.">
        <title>Genome sequencing provides insights into the evolution of gene families encoding plant cell wall-degrading enzymes in longhorned beetles.</title>
        <authorList>
            <person name="Shin N.R."/>
            <person name="Okamura Y."/>
            <person name="Kirsch R."/>
            <person name="Pauchet Y."/>
        </authorList>
    </citation>
    <scope>NUCLEOTIDE SEQUENCE</scope>
    <source>
        <strain evidence="2">MMC_N1</strain>
    </source>
</reference>
<proteinExistence type="predicted"/>